<dbReference type="FunFam" id="3.40.50.300:FF:001277">
    <property type="entry name" value="Elongation factor 1 alpha-like protein"/>
    <property type="match status" value="1"/>
</dbReference>
<keyword evidence="6" id="KW-0342">GTP-binding</keyword>
<dbReference type="Pfam" id="PF00009">
    <property type="entry name" value="GTP_EFTU"/>
    <property type="match status" value="1"/>
</dbReference>
<dbReference type="GO" id="GO:0005737">
    <property type="term" value="C:cytoplasm"/>
    <property type="evidence" value="ECO:0007669"/>
    <property type="project" value="UniProtKB-SubCell"/>
</dbReference>
<dbReference type="InterPro" id="IPR054696">
    <property type="entry name" value="GTP-eEF1A_C"/>
</dbReference>
<name>A0ABD3HEU1_9MARC</name>
<sequence>MPRKFSRNVSYDDEDDGYDDYDGYFDYDDNGGATQYVVRHPYRASEASELGKALFSPLPPWKLKKMAVVQQVGCSVATKNFATHSTLELNGQNSSSFSTSPTDSTGVVPFKFDSPSPDDKVLAPNTGTKGKAEPAPAAVKASVKPTTVKPRDVAKAVEVQPKKPKGSAKVADSSSSVKKEPAEALPKAAGRGETIKDVDGGAETRVLEGIVQMTLESDYRERGKGRDHTSSIAKPVEAFAPESWVLDEVNQERKPLLHLIVIGHVDAGKSTLMGRILHLLGRVSQKEMHKNERESKQKGKGSFAYAWVLDEGSEERARGVTMTVAVAHFETPKLRVVLLDAPGHKDFVPNMISGAAQADAAVLVVDASLGAFEAGLEGEGHGSGQTREHAQLVRSLGVEQLIVAVNKMDTVNYSQKRYDFIKGSLQSFLKQCGFKDSAVSWIPVSAIEGENLLVPPSAAALKSWYSGPTLLQSVDTFEQPLRNTRKPLRLIVAELVKSRTLGQAALSGKLESGAIRIGSKVLVMPTGETATVKAIEQDGRPINVALAGDSVDVGLTGVDPAILYTGGVLCHPDYPVPVVTRVEVRVLVLGITIPVLRGSQVVLHAHHAKESAKVADLVALLEAKTGAVVRKKPRCLTSNQSAIIEIVPERSMCIEEYSQFKALGRVALRDGGRTVAVGIVTRIISTQ</sequence>
<feature type="domain" description="Tr-type G" evidence="8">
    <location>
        <begin position="254"/>
        <end position="482"/>
    </location>
</feature>
<protein>
    <recommendedName>
        <fullName evidence="8">Tr-type G domain-containing protein</fullName>
    </recommendedName>
</protein>
<dbReference type="InterPro" id="IPR050100">
    <property type="entry name" value="TRAFAC_GTPase_members"/>
</dbReference>
<feature type="compositionally biased region" description="Low complexity" evidence="7">
    <location>
        <begin position="94"/>
        <end position="105"/>
    </location>
</feature>
<comment type="subcellular location">
    <subcellularLocation>
        <location evidence="2">Cytoplasm</location>
    </subcellularLocation>
</comment>
<dbReference type="FunFam" id="2.40.30.10:FF:000070">
    <property type="entry name" value="Translation elongation factor EF-1 subunit"/>
    <property type="match status" value="1"/>
</dbReference>
<dbReference type="InterPro" id="IPR009001">
    <property type="entry name" value="Transl_elong_EF1A/Init_IF2_C"/>
</dbReference>
<evidence type="ECO:0000256" key="2">
    <source>
        <dbReference type="ARBA" id="ARBA00004496"/>
    </source>
</evidence>
<dbReference type="PANTHER" id="PTHR23115">
    <property type="entry name" value="TRANSLATION FACTOR"/>
    <property type="match status" value="1"/>
</dbReference>
<dbReference type="CDD" id="cd16267">
    <property type="entry name" value="HBS1-like_II"/>
    <property type="match status" value="1"/>
</dbReference>
<evidence type="ECO:0000259" key="8">
    <source>
        <dbReference type="PROSITE" id="PS51722"/>
    </source>
</evidence>
<evidence type="ECO:0000313" key="9">
    <source>
        <dbReference type="EMBL" id="KAL3688674.1"/>
    </source>
</evidence>
<dbReference type="CDD" id="cd01883">
    <property type="entry name" value="EF1_alpha"/>
    <property type="match status" value="1"/>
</dbReference>
<dbReference type="Gene3D" id="2.40.30.10">
    <property type="entry name" value="Translation factors"/>
    <property type="match status" value="2"/>
</dbReference>
<dbReference type="InterPro" id="IPR009000">
    <property type="entry name" value="Transl_B-barrel_sf"/>
</dbReference>
<dbReference type="Gene3D" id="3.40.50.300">
    <property type="entry name" value="P-loop containing nucleotide triphosphate hydrolases"/>
    <property type="match status" value="1"/>
</dbReference>
<keyword evidence="4" id="KW-0963">Cytoplasm</keyword>
<feature type="compositionally biased region" description="Low complexity" evidence="7">
    <location>
        <begin position="133"/>
        <end position="145"/>
    </location>
</feature>
<evidence type="ECO:0000313" key="10">
    <source>
        <dbReference type="Proteomes" id="UP001633002"/>
    </source>
</evidence>
<organism evidence="9 10">
    <name type="scientific">Riccia sorocarpa</name>
    <dbReference type="NCBI Taxonomy" id="122646"/>
    <lineage>
        <taxon>Eukaryota</taxon>
        <taxon>Viridiplantae</taxon>
        <taxon>Streptophyta</taxon>
        <taxon>Embryophyta</taxon>
        <taxon>Marchantiophyta</taxon>
        <taxon>Marchantiopsida</taxon>
        <taxon>Marchantiidae</taxon>
        <taxon>Marchantiales</taxon>
        <taxon>Ricciaceae</taxon>
        <taxon>Riccia</taxon>
    </lineage>
</organism>
<dbReference type="SUPFAM" id="SSF52540">
    <property type="entry name" value="P-loop containing nucleoside triphosphate hydrolases"/>
    <property type="match status" value="1"/>
</dbReference>
<evidence type="ECO:0000256" key="3">
    <source>
        <dbReference type="ARBA" id="ARBA00007249"/>
    </source>
</evidence>
<dbReference type="FunFam" id="2.40.30.10:FF:000020">
    <property type="entry name" value="Translation elongation factor EF-1"/>
    <property type="match status" value="1"/>
</dbReference>
<dbReference type="EMBL" id="JBJQOH010000004">
    <property type="protein sequence ID" value="KAL3688674.1"/>
    <property type="molecule type" value="Genomic_DNA"/>
</dbReference>
<comment type="caution">
    <text evidence="9">The sequence shown here is derived from an EMBL/GenBank/DDBJ whole genome shotgun (WGS) entry which is preliminary data.</text>
</comment>
<dbReference type="Pfam" id="PF22594">
    <property type="entry name" value="GTP-eEF1A_C"/>
    <property type="match status" value="1"/>
</dbReference>
<evidence type="ECO:0000256" key="7">
    <source>
        <dbReference type="SAM" id="MobiDB-lite"/>
    </source>
</evidence>
<dbReference type="InterPro" id="IPR027417">
    <property type="entry name" value="P-loop_NTPase"/>
</dbReference>
<dbReference type="InterPro" id="IPR000795">
    <property type="entry name" value="T_Tr_GTP-bd_dom"/>
</dbReference>
<dbReference type="PROSITE" id="PS51722">
    <property type="entry name" value="G_TR_2"/>
    <property type="match status" value="1"/>
</dbReference>
<dbReference type="SUPFAM" id="SSF50447">
    <property type="entry name" value="Translation proteins"/>
    <property type="match status" value="1"/>
</dbReference>
<proteinExistence type="inferred from homology"/>
<evidence type="ECO:0000256" key="4">
    <source>
        <dbReference type="ARBA" id="ARBA00022490"/>
    </source>
</evidence>
<dbReference type="SUPFAM" id="SSF50465">
    <property type="entry name" value="EF-Tu/eEF-1alpha/eIF2-gamma C-terminal domain"/>
    <property type="match status" value="1"/>
</dbReference>
<evidence type="ECO:0000256" key="5">
    <source>
        <dbReference type="ARBA" id="ARBA00022741"/>
    </source>
</evidence>
<reference evidence="9 10" key="1">
    <citation type="submission" date="2024-09" db="EMBL/GenBank/DDBJ databases">
        <title>Chromosome-scale assembly of Riccia sorocarpa.</title>
        <authorList>
            <person name="Paukszto L."/>
        </authorList>
    </citation>
    <scope>NUCLEOTIDE SEQUENCE [LARGE SCALE GENOMIC DNA]</scope>
    <source>
        <strain evidence="9">LP-2024</strain>
        <tissue evidence="9">Aerial parts of the thallus</tissue>
    </source>
</reference>
<comment type="function">
    <text evidence="1">This protein promotes the GTP-dependent binding of aminoacyl-tRNA to the A-site of ribosomes during protein biosynthesis.</text>
</comment>
<feature type="compositionally biased region" description="Low complexity" evidence="7">
    <location>
        <begin position="167"/>
        <end position="176"/>
    </location>
</feature>
<keyword evidence="10" id="KW-1185">Reference proteome</keyword>
<feature type="region of interest" description="Disordered" evidence="7">
    <location>
        <begin position="89"/>
        <end position="200"/>
    </location>
</feature>
<dbReference type="Proteomes" id="UP001633002">
    <property type="component" value="Unassembled WGS sequence"/>
</dbReference>
<dbReference type="GO" id="GO:0005525">
    <property type="term" value="F:GTP binding"/>
    <property type="evidence" value="ECO:0007669"/>
    <property type="project" value="UniProtKB-KW"/>
</dbReference>
<dbReference type="CDD" id="cd04093">
    <property type="entry name" value="HBS1_C_III"/>
    <property type="match status" value="1"/>
</dbReference>
<dbReference type="PRINTS" id="PR00315">
    <property type="entry name" value="ELONGATNFCT"/>
</dbReference>
<gene>
    <name evidence="9" type="ORF">R1sor_014983</name>
</gene>
<accession>A0ABD3HEU1</accession>
<dbReference type="AlphaFoldDB" id="A0ABD3HEU1"/>
<evidence type="ECO:0000256" key="1">
    <source>
        <dbReference type="ARBA" id="ARBA00003982"/>
    </source>
</evidence>
<comment type="similarity">
    <text evidence="3">Belongs to the TRAFAC class translation factor GTPase superfamily. Classic translation factor GTPase family. EF-Tu/EF-1A subfamily.</text>
</comment>
<evidence type="ECO:0000256" key="6">
    <source>
        <dbReference type="ARBA" id="ARBA00023134"/>
    </source>
</evidence>
<keyword evidence="5" id="KW-0547">Nucleotide-binding</keyword>